<protein>
    <submittedName>
        <fullName evidence="1">Uncharacterized protein</fullName>
    </submittedName>
</protein>
<dbReference type="PANTHER" id="PTHR47197">
    <property type="entry name" value="PROTEIN NIRF"/>
    <property type="match status" value="1"/>
</dbReference>
<dbReference type="InterPro" id="IPR011048">
    <property type="entry name" value="Haem_d1_sf"/>
</dbReference>
<dbReference type="PANTHER" id="PTHR47197:SF3">
    <property type="entry name" value="DIHYDRO-HEME D1 DEHYDROGENASE"/>
    <property type="match status" value="1"/>
</dbReference>
<sequence>MQIAAKLLGLLLTLVFLNGTAWAQDESRLVGGNGTLYVGGYAHKIYVIDETTEEVVREIRVSIGMPRRLAISTDRERFFIFDTTFENFEIINVASGESLDTVSMSDRNTKVRIRGFVVEPQERYVIFQVRPASKLIDRFEIGAMKLVKYDLTTHAIEQEIDWPNGKEVERLSMLFSPDGSLLYFFADEVVIYETNNFTEVDRWDMSESGEDGVGPLRFGARDQVNEEPGFFTGLFTVPSAVQSDRLMGVARVNLLEKAVEYFYTLGPATGVSFSLAPDRTKAYGLLSEIGHTEFWTFDLESRRLGPRKPFAGRPRMALKTSSNGKLLYVYQAGQTIDVYEAATYQYLRTIDLEADMTTALLVIPPTGQ</sequence>
<reference evidence="1" key="1">
    <citation type="submission" date="2018-05" db="EMBL/GenBank/DDBJ databases">
        <authorList>
            <person name="Lanie J.A."/>
            <person name="Ng W.-L."/>
            <person name="Kazmierczak K.M."/>
            <person name="Andrzejewski T.M."/>
            <person name="Davidsen T.M."/>
            <person name="Wayne K.J."/>
            <person name="Tettelin H."/>
            <person name="Glass J.I."/>
            <person name="Rusch D."/>
            <person name="Podicherti R."/>
            <person name="Tsui H.-C.T."/>
            <person name="Winkler M.E."/>
        </authorList>
    </citation>
    <scope>NUCLEOTIDE SEQUENCE</scope>
</reference>
<proteinExistence type="predicted"/>
<dbReference type="SUPFAM" id="SSF51004">
    <property type="entry name" value="C-terminal (heme d1) domain of cytochrome cd1-nitrite reductase"/>
    <property type="match status" value="1"/>
</dbReference>
<accession>A0A381THN8</accession>
<dbReference type="AlphaFoldDB" id="A0A381THN8"/>
<dbReference type="InterPro" id="IPR051200">
    <property type="entry name" value="Host-pathogen_enzymatic-act"/>
</dbReference>
<dbReference type="InterPro" id="IPR015943">
    <property type="entry name" value="WD40/YVTN_repeat-like_dom_sf"/>
</dbReference>
<evidence type="ECO:0000313" key="1">
    <source>
        <dbReference type="EMBL" id="SVA15319.1"/>
    </source>
</evidence>
<organism evidence="1">
    <name type="scientific">marine metagenome</name>
    <dbReference type="NCBI Taxonomy" id="408172"/>
    <lineage>
        <taxon>unclassified sequences</taxon>
        <taxon>metagenomes</taxon>
        <taxon>ecological metagenomes</taxon>
    </lineage>
</organism>
<gene>
    <name evidence="1" type="ORF">METZ01_LOCUS68173</name>
</gene>
<name>A0A381THN8_9ZZZZ</name>
<dbReference type="EMBL" id="UINC01004572">
    <property type="protein sequence ID" value="SVA15319.1"/>
    <property type="molecule type" value="Genomic_DNA"/>
</dbReference>
<dbReference type="Gene3D" id="2.130.10.10">
    <property type="entry name" value="YVTN repeat-like/Quinoprotein amine dehydrogenase"/>
    <property type="match status" value="1"/>
</dbReference>